<reference evidence="4 5" key="1">
    <citation type="submission" date="2024-01" db="EMBL/GenBank/DDBJ databases">
        <title>The genomes of 5 underutilized Papilionoideae crops provide insights into root nodulation and disease resistanc.</title>
        <authorList>
            <person name="Yuan L."/>
        </authorList>
    </citation>
    <scope>NUCLEOTIDE SEQUENCE [LARGE SCALE GENOMIC DNA]</scope>
    <source>
        <strain evidence="4">ZHUSHIDOU_FW_LH</strain>
        <tissue evidence="4">Leaf</tissue>
    </source>
</reference>
<dbReference type="SMART" id="SM00365">
    <property type="entry name" value="LRR_SD22"/>
    <property type="match status" value="4"/>
</dbReference>
<comment type="caution">
    <text evidence="4">The sequence shown here is derived from an EMBL/GenBank/DDBJ whole genome shotgun (WGS) entry which is preliminary data.</text>
</comment>
<dbReference type="InterPro" id="IPR003591">
    <property type="entry name" value="Leu-rich_rpt_typical-subtyp"/>
</dbReference>
<dbReference type="PROSITE" id="PS51450">
    <property type="entry name" value="LRR"/>
    <property type="match status" value="4"/>
</dbReference>
<dbReference type="InterPro" id="IPR001611">
    <property type="entry name" value="Leu-rich_rpt"/>
</dbReference>
<gene>
    <name evidence="4" type="ORF">RIF29_16895</name>
</gene>
<dbReference type="PANTHER" id="PTHR15454:SF37">
    <property type="entry name" value="OUTER ARM DYNEIN LIGHT CHAIN 1 PROTEIN"/>
    <property type="match status" value="1"/>
</dbReference>
<dbReference type="InterPro" id="IPR032675">
    <property type="entry name" value="LRR_dom_sf"/>
</dbReference>
<dbReference type="InterPro" id="IPR025875">
    <property type="entry name" value="Leu-rich_rpt_4"/>
</dbReference>
<keyword evidence="5" id="KW-1185">Reference proteome</keyword>
<evidence type="ECO:0000256" key="1">
    <source>
        <dbReference type="ARBA" id="ARBA00022614"/>
    </source>
</evidence>
<organism evidence="4 5">
    <name type="scientific">Crotalaria pallida</name>
    <name type="common">Smooth rattlebox</name>
    <name type="synonym">Crotalaria striata</name>
    <dbReference type="NCBI Taxonomy" id="3830"/>
    <lineage>
        <taxon>Eukaryota</taxon>
        <taxon>Viridiplantae</taxon>
        <taxon>Streptophyta</taxon>
        <taxon>Embryophyta</taxon>
        <taxon>Tracheophyta</taxon>
        <taxon>Spermatophyta</taxon>
        <taxon>Magnoliopsida</taxon>
        <taxon>eudicotyledons</taxon>
        <taxon>Gunneridae</taxon>
        <taxon>Pentapetalae</taxon>
        <taxon>rosids</taxon>
        <taxon>fabids</taxon>
        <taxon>Fabales</taxon>
        <taxon>Fabaceae</taxon>
        <taxon>Papilionoideae</taxon>
        <taxon>50 kb inversion clade</taxon>
        <taxon>genistoids sensu lato</taxon>
        <taxon>core genistoids</taxon>
        <taxon>Crotalarieae</taxon>
        <taxon>Crotalaria</taxon>
    </lineage>
</organism>
<proteinExistence type="predicted"/>
<protein>
    <submittedName>
        <fullName evidence="4">Uncharacterized protein</fullName>
    </submittedName>
</protein>
<dbReference type="FunFam" id="3.80.10.10:FF:000320">
    <property type="entry name" value="Protein phosphatase 1 regulatory subunit pprA"/>
    <property type="match status" value="1"/>
</dbReference>
<dbReference type="EMBL" id="JAYWIO010000003">
    <property type="protein sequence ID" value="KAK7275773.1"/>
    <property type="molecule type" value="Genomic_DNA"/>
</dbReference>
<evidence type="ECO:0000313" key="5">
    <source>
        <dbReference type="Proteomes" id="UP001372338"/>
    </source>
</evidence>
<dbReference type="PANTHER" id="PTHR15454">
    <property type="entry name" value="NISCHARIN RELATED"/>
    <property type="match status" value="1"/>
</dbReference>
<feature type="region of interest" description="Disordered" evidence="3">
    <location>
        <begin position="485"/>
        <end position="521"/>
    </location>
</feature>
<evidence type="ECO:0000313" key="4">
    <source>
        <dbReference type="EMBL" id="KAK7275773.1"/>
    </source>
</evidence>
<evidence type="ECO:0000256" key="3">
    <source>
        <dbReference type="SAM" id="MobiDB-lite"/>
    </source>
</evidence>
<dbReference type="Pfam" id="PF12799">
    <property type="entry name" value="LRR_4"/>
    <property type="match status" value="1"/>
</dbReference>
<evidence type="ECO:0000256" key="2">
    <source>
        <dbReference type="ARBA" id="ARBA00022737"/>
    </source>
</evidence>
<dbReference type="Gene3D" id="3.80.10.10">
    <property type="entry name" value="Ribonuclease Inhibitor"/>
    <property type="match status" value="2"/>
</dbReference>
<dbReference type="SMART" id="SM00369">
    <property type="entry name" value="LRR_TYP"/>
    <property type="match status" value="3"/>
</dbReference>
<sequence>MAKFRCFSFLTGIKDKNMGKEKCSKKEDFQTLLVKLQHPRFSSKFGDLETTTFDVTVPYGIQKNSMCDVKVTSVVKAKVEQAYEGESEKKARPSINRELSDFDLRGREAVAGEGRFDHGTDKEVDRNQANNQLEVETVKHGLNHQREYSSDILEPKQGKALRHVESSESVDKIIISEDIDNQQWRRLDNENSGFCSQNQWLAFSTKSPSFHRVHAWVKNLEIQQPLPEDDFNDGNGTNIVFPPSPGAVRSLSRSTSKSANPDANLSKEVLIANSMVNSLSLAATIAHISGVGIKVLPAISHLTNLRSVDLSCNLIVHILHGFLPKGLHTLSLLRNKISTFEGLRELTRLRVLDLSYNCISRIGQGLSKCTSIKELYLAGNKISDVEGLHRLLKLTVLDLSFNKITTTKALGQLVANYNSLQALNLLGNPIQSNISNDQLRKAVFGLLPKLVYLNKQLLKPQRAHAVLADCVSKAALGNSCQNTKRKRSLKKIGQGGSSSSRGHMSIASDEQKIRKRSRSRN</sequence>
<dbReference type="Pfam" id="PF13516">
    <property type="entry name" value="LRR_6"/>
    <property type="match status" value="1"/>
</dbReference>
<accession>A0AAN9FN73</accession>
<keyword evidence="1" id="KW-0433">Leucine-rich repeat</keyword>
<name>A0AAN9FN73_CROPI</name>
<dbReference type="AlphaFoldDB" id="A0AAN9FN73"/>
<dbReference type="SUPFAM" id="SSF52075">
    <property type="entry name" value="Outer arm dynein light chain 1"/>
    <property type="match status" value="1"/>
</dbReference>
<keyword evidence="2" id="KW-0677">Repeat</keyword>
<dbReference type="Proteomes" id="UP001372338">
    <property type="component" value="Unassembled WGS sequence"/>
</dbReference>
<dbReference type="GO" id="GO:0005737">
    <property type="term" value="C:cytoplasm"/>
    <property type="evidence" value="ECO:0007669"/>
    <property type="project" value="TreeGrafter"/>
</dbReference>